<comment type="caution">
    <text evidence="1">The sequence shown here is derived from an EMBL/GenBank/DDBJ whole genome shotgun (WGS) entry which is preliminary data.</text>
</comment>
<dbReference type="Proteomes" id="UP000288351">
    <property type="component" value="Unassembled WGS sequence"/>
</dbReference>
<reference evidence="1 2" key="1">
    <citation type="journal article" date="2019" name="Microbiol. Resour. Announc.">
        <title>Draft Genome Sequence of the Most Traditional epsilon-Poly-l-Lysine Producer, Streptomyces albulus NBRC14147.</title>
        <authorList>
            <person name="Yamanaka K."/>
            <person name="Hamano Y."/>
        </authorList>
    </citation>
    <scope>NUCLEOTIDE SEQUENCE [LARGE SCALE GENOMIC DNA]</scope>
    <source>
        <strain evidence="1 2">NBRC 14147</strain>
    </source>
</reference>
<organism evidence="1 2">
    <name type="scientific">Streptomyces noursei</name>
    <name type="common">Streptomyces albulus</name>
    <dbReference type="NCBI Taxonomy" id="1971"/>
    <lineage>
        <taxon>Bacteria</taxon>
        <taxon>Bacillati</taxon>
        <taxon>Actinomycetota</taxon>
        <taxon>Actinomycetes</taxon>
        <taxon>Kitasatosporales</taxon>
        <taxon>Streptomycetaceae</taxon>
        <taxon>Streptomyces</taxon>
    </lineage>
</organism>
<dbReference type="SUPFAM" id="SSF56349">
    <property type="entry name" value="DNA breaking-rejoining enzymes"/>
    <property type="match status" value="1"/>
</dbReference>
<dbReference type="InterPro" id="IPR011010">
    <property type="entry name" value="DNA_brk_join_enz"/>
</dbReference>
<evidence type="ECO:0000313" key="1">
    <source>
        <dbReference type="EMBL" id="GCB89694.1"/>
    </source>
</evidence>
<dbReference type="InterPro" id="IPR013762">
    <property type="entry name" value="Integrase-like_cat_sf"/>
</dbReference>
<evidence type="ECO:0000313" key="2">
    <source>
        <dbReference type="Proteomes" id="UP000288351"/>
    </source>
</evidence>
<gene>
    <name evidence="1" type="ORF">SALB_02382</name>
</gene>
<dbReference type="STRING" id="68570.DC74_1567"/>
<dbReference type="Gene3D" id="1.10.443.10">
    <property type="entry name" value="Intergrase catalytic core"/>
    <property type="match status" value="1"/>
</dbReference>
<dbReference type="GO" id="GO:0015074">
    <property type="term" value="P:DNA integration"/>
    <property type="evidence" value="ECO:0007669"/>
    <property type="project" value="InterPro"/>
</dbReference>
<dbReference type="EMBL" id="BHXC01000006">
    <property type="protein sequence ID" value="GCB89694.1"/>
    <property type="molecule type" value="Genomic_DNA"/>
</dbReference>
<proteinExistence type="predicted"/>
<accession>A0A059VYG8</accession>
<dbReference type="AlphaFoldDB" id="A0A059VYG8"/>
<name>A0A059VYG8_STRNR</name>
<protein>
    <submittedName>
        <fullName evidence="1">TraSA:integrase fusion protein</fullName>
    </submittedName>
</protein>
<sequence>MLWRTYASLLSGAGESLATVARWFGHSPPAITLGYYAHFMPEAGREGRTALDGPLGRAGRAVRRPILPRFSPGLIGGGSGACTTVKPTVDSKENDPWGLGKR</sequence>
<dbReference type="GO" id="GO:0003677">
    <property type="term" value="F:DNA binding"/>
    <property type="evidence" value="ECO:0007669"/>
    <property type="project" value="InterPro"/>
</dbReference>
<dbReference type="GO" id="GO:0006310">
    <property type="term" value="P:DNA recombination"/>
    <property type="evidence" value="ECO:0007669"/>
    <property type="project" value="InterPro"/>
</dbReference>